<evidence type="ECO:0000313" key="6">
    <source>
        <dbReference type="Proteomes" id="UP000236723"/>
    </source>
</evidence>
<dbReference type="Gene3D" id="1.20.1260.10">
    <property type="match status" value="1"/>
</dbReference>
<organism evidence="5 6">
    <name type="scientific">Thermomonospora echinospora</name>
    <dbReference type="NCBI Taxonomy" id="1992"/>
    <lineage>
        <taxon>Bacteria</taxon>
        <taxon>Bacillati</taxon>
        <taxon>Actinomycetota</taxon>
        <taxon>Actinomycetes</taxon>
        <taxon>Streptosporangiales</taxon>
        <taxon>Thermomonosporaceae</taxon>
        <taxon>Thermomonospora</taxon>
    </lineage>
</organism>
<feature type="region of interest" description="Disordered" evidence="1">
    <location>
        <begin position="171"/>
        <end position="216"/>
    </location>
</feature>
<evidence type="ECO:0000256" key="1">
    <source>
        <dbReference type="SAM" id="MobiDB-lite"/>
    </source>
</evidence>
<dbReference type="AlphaFoldDB" id="A0A1H5YTH6"/>
<sequence length="248" mass="26102">MSILRAVLTAGAVIAFSAGAMSPAAARPGVPAQDRGFLIAAHQGNLTEIMAGKAAQQKAQASVVRAIGQRFVTDHTRLDTAVQDAARKLGVSLPMRPTQKQQAEYDRVNALSGSAFDRAWLEFMIREHRTAIAAGEQELRAGVTPEAKQVATSSAPVIQGHLQELLQAQKTVGTPQAQRATGTPQAQRATGTPQAVQAGAGGRAETTGQGETAENRRSPALGYGLLAAGLPVTVGGFLLWRRRALRKR</sequence>
<dbReference type="PANTHER" id="PTHR38593:SF1">
    <property type="entry name" value="BLR2558 PROTEIN"/>
    <property type="match status" value="1"/>
</dbReference>
<keyword evidence="2" id="KW-1133">Transmembrane helix</keyword>
<name>A0A1H5YTH6_9ACTN</name>
<dbReference type="InterPro" id="IPR012347">
    <property type="entry name" value="Ferritin-like"/>
</dbReference>
<dbReference type="Proteomes" id="UP000236723">
    <property type="component" value="Unassembled WGS sequence"/>
</dbReference>
<feature type="compositionally biased region" description="Polar residues" evidence="1">
    <location>
        <begin position="171"/>
        <end position="195"/>
    </location>
</feature>
<evidence type="ECO:0000259" key="4">
    <source>
        <dbReference type="Pfam" id="PF13628"/>
    </source>
</evidence>
<keyword evidence="2" id="KW-0472">Membrane</keyword>
<feature type="chain" id="PRO_5009290871" description="DUF4142 domain-containing protein" evidence="3">
    <location>
        <begin position="27"/>
        <end position="248"/>
    </location>
</feature>
<dbReference type="Pfam" id="PF13628">
    <property type="entry name" value="DUF4142"/>
    <property type="match status" value="1"/>
</dbReference>
<keyword evidence="3" id="KW-0732">Signal</keyword>
<dbReference type="InterPro" id="IPR025419">
    <property type="entry name" value="DUF4142"/>
</dbReference>
<dbReference type="PANTHER" id="PTHR38593">
    <property type="entry name" value="BLR2558 PROTEIN"/>
    <property type="match status" value="1"/>
</dbReference>
<evidence type="ECO:0000256" key="3">
    <source>
        <dbReference type="SAM" id="SignalP"/>
    </source>
</evidence>
<gene>
    <name evidence="5" type="ORF">SAMN04489712_104177</name>
</gene>
<reference evidence="6" key="1">
    <citation type="submission" date="2016-10" db="EMBL/GenBank/DDBJ databases">
        <authorList>
            <person name="Varghese N."/>
            <person name="Submissions S."/>
        </authorList>
    </citation>
    <scope>NUCLEOTIDE SEQUENCE [LARGE SCALE GENOMIC DNA]</scope>
    <source>
        <strain evidence="6">DSM 43163</strain>
    </source>
</reference>
<feature type="signal peptide" evidence="3">
    <location>
        <begin position="1"/>
        <end position="26"/>
    </location>
</feature>
<protein>
    <recommendedName>
        <fullName evidence="4">DUF4142 domain-containing protein</fullName>
    </recommendedName>
</protein>
<accession>A0A1H5YTH6</accession>
<keyword evidence="2" id="KW-0812">Transmembrane</keyword>
<proteinExistence type="predicted"/>
<feature type="domain" description="DUF4142" evidence="4">
    <location>
        <begin position="33"/>
        <end position="165"/>
    </location>
</feature>
<feature type="transmembrane region" description="Helical" evidence="2">
    <location>
        <begin position="220"/>
        <end position="240"/>
    </location>
</feature>
<keyword evidence="6" id="KW-1185">Reference proteome</keyword>
<evidence type="ECO:0000313" key="5">
    <source>
        <dbReference type="EMBL" id="SEG27421.1"/>
    </source>
</evidence>
<dbReference type="EMBL" id="FNVO01000004">
    <property type="protein sequence ID" value="SEG27421.1"/>
    <property type="molecule type" value="Genomic_DNA"/>
</dbReference>
<evidence type="ECO:0000256" key="2">
    <source>
        <dbReference type="SAM" id="Phobius"/>
    </source>
</evidence>